<dbReference type="AlphaFoldDB" id="A0A8H7S1Z4"/>
<sequence length="141" mass="16575">MISEQQHYRRKNKQYPPSIPAATLLATDSYPYVKRRIPVAPLIRLSGIDRLSYQQQQLYQPFYSTEQQQQPRPQTPPPAYAGTLPPRYEEVVVINHSDDDNIPLVQLQQQQKYLDKTIIIDDEYETLDRVQQRLKSTAYNK</sequence>
<dbReference type="Proteomes" id="UP000646827">
    <property type="component" value="Unassembled WGS sequence"/>
</dbReference>
<evidence type="ECO:0000313" key="3">
    <source>
        <dbReference type="Proteomes" id="UP000646827"/>
    </source>
</evidence>
<comment type="caution">
    <text evidence="2">The sequence shown here is derived from an EMBL/GenBank/DDBJ whole genome shotgun (WGS) entry which is preliminary data.</text>
</comment>
<feature type="region of interest" description="Disordered" evidence="1">
    <location>
        <begin position="59"/>
        <end position="84"/>
    </location>
</feature>
<protein>
    <submittedName>
        <fullName evidence="2">Uncharacterized protein</fullName>
    </submittedName>
</protein>
<dbReference type="EMBL" id="JAEPRB010000092">
    <property type="protein sequence ID" value="KAG2222104.1"/>
    <property type="molecule type" value="Genomic_DNA"/>
</dbReference>
<dbReference type="OrthoDB" id="2287626at2759"/>
<reference evidence="2 3" key="1">
    <citation type="submission" date="2020-12" db="EMBL/GenBank/DDBJ databases">
        <title>Metabolic potential, ecology and presence of endohyphal bacteria is reflected in genomic diversity of Mucoromycotina.</title>
        <authorList>
            <person name="Muszewska A."/>
            <person name="Okrasinska A."/>
            <person name="Steczkiewicz K."/>
            <person name="Drgas O."/>
            <person name="Orlowska M."/>
            <person name="Perlinska-Lenart U."/>
            <person name="Aleksandrzak-Piekarczyk T."/>
            <person name="Szatraj K."/>
            <person name="Zielenkiewicz U."/>
            <person name="Pilsyk S."/>
            <person name="Malc E."/>
            <person name="Mieczkowski P."/>
            <person name="Kruszewska J.S."/>
            <person name="Biernat P."/>
            <person name="Pawlowska J."/>
        </authorList>
    </citation>
    <scope>NUCLEOTIDE SEQUENCE [LARGE SCALE GENOMIC DNA]</scope>
    <source>
        <strain evidence="2 3">CBS 142.35</strain>
    </source>
</reference>
<accession>A0A8H7S1Z4</accession>
<evidence type="ECO:0000256" key="1">
    <source>
        <dbReference type="SAM" id="MobiDB-lite"/>
    </source>
</evidence>
<proteinExistence type="predicted"/>
<organism evidence="2 3">
    <name type="scientific">Circinella minor</name>
    <dbReference type="NCBI Taxonomy" id="1195481"/>
    <lineage>
        <taxon>Eukaryota</taxon>
        <taxon>Fungi</taxon>
        <taxon>Fungi incertae sedis</taxon>
        <taxon>Mucoromycota</taxon>
        <taxon>Mucoromycotina</taxon>
        <taxon>Mucoromycetes</taxon>
        <taxon>Mucorales</taxon>
        <taxon>Lichtheimiaceae</taxon>
        <taxon>Circinella</taxon>
    </lineage>
</organism>
<gene>
    <name evidence="2" type="ORF">INT45_007990</name>
</gene>
<name>A0A8H7S1Z4_9FUNG</name>
<evidence type="ECO:0000313" key="2">
    <source>
        <dbReference type="EMBL" id="KAG2222104.1"/>
    </source>
</evidence>
<keyword evidence="3" id="KW-1185">Reference proteome</keyword>